<dbReference type="AlphaFoldDB" id="A0A8X6L5R7"/>
<organism evidence="2 3">
    <name type="scientific">Trichonephila clavata</name>
    <name type="common">Joro spider</name>
    <name type="synonym">Nephila clavata</name>
    <dbReference type="NCBI Taxonomy" id="2740835"/>
    <lineage>
        <taxon>Eukaryota</taxon>
        <taxon>Metazoa</taxon>
        <taxon>Ecdysozoa</taxon>
        <taxon>Arthropoda</taxon>
        <taxon>Chelicerata</taxon>
        <taxon>Arachnida</taxon>
        <taxon>Araneae</taxon>
        <taxon>Araneomorphae</taxon>
        <taxon>Entelegynae</taxon>
        <taxon>Araneoidea</taxon>
        <taxon>Nephilidae</taxon>
        <taxon>Trichonephila</taxon>
    </lineage>
</organism>
<feature type="region of interest" description="Disordered" evidence="1">
    <location>
        <begin position="124"/>
        <end position="152"/>
    </location>
</feature>
<evidence type="ECO:0000256" key="1">
    <source>
        <dbReference type="SAM" id="MobiDB-lite"/>
    </source>
</evidence>
<reference evidence="2" key="1">
    <citation type="submission" date="2020-07" db="EMBL/GenBank/DDBJ databases">
        <title>Multicomponent nature underlies the extraordinary mechanical properties of spider dragline silk.</title>
        <authorList>
            <person name="Kono N."/>
            <person name="Nakamura H."/>
            <person name="Mori M."/>
            <person name="Yoshida Y."/>
            <person name="Ohtoshi R."/>
            <person name="Malay A.D."/>
            <person name="Moran D.A.P."/>
            <person name="Tomita M."/>
            <person name="Numata K."/>
            <person name="Arakawa K."/>
        </authorList>
    </citation>
    <scope>NUCLEOTIDE SEQUENCE</scope>
</reference>
<dbReference type="EMBL" id="BMAO01015012">
    <property type="protein sequence ID" value="GFQ98750.1"/>
    <property type="molecule type" value="Genomic_DNA"/>
</dbReference>
<accession>A0A8X6L5R7</accession>
<sequence length="152" mass="16620">MEVLQGFYDSKQFLPPHTVVSFWFGQTLTKIGDDTLLTIYSWDNTAPMLLRLASVSRINCFPVSGYARIGADVSASLSLLNALLHSSIQMNFCFASVSLWSGLAIVLRNLSRVSGNTYTSPKNTGAGDYASGFSSFSQPRSYPGPFEHLPPK</sequence>
<name>A0A8X6L5R7_TRICU</name>
<evidence type="ECO:0000313" key="3">
    <source>
        <dbReference type="Proteomes" id="UP000887116"/>
    </source>
</evidence>
<evidence type="ECO:0000313" key="2">
    <source>
        <dbReference type="EMBL" id="GFQ98750.1"/>
    </source>
</evidence>
<gene>
    <name evidence="2" type="ORF">TNCT_335711</name>
</gene>
<protein>
    <submittedName>
        <fullName evidence="2">Uncharacterized protein</fullName>
    </submittedName>
</protein>
<proteinExistence type="predicted"/>
<dbReference type="Proteomes" id="UP000887116">
    <property type="component" value="Unassembled WGS sequence"/>
</dbReference>
<comment type="caution">
    <text evidence="2">The sequence shown here is derived from an EMBL/GenBank/DDBJ whole genome shotgun (WGS) entry which is preliminary data.</text>
</comment>
<keyword evidence="3" id="KW-1185">Reference proteome</keyword>